<accession>A0A6N8NNG9</accession>
<dbReference type="Proteomes" id="UP000436482">
    <property type="component" value="Unassembled WGS sequence"/>
</dbReference>
<proteinExistence type="predicted"/>
<dbReference type="EMBL" id="WTQQ01001470">
    <property type="protein sequence ID" value="MWR92269.1"/>
    <property type="molecule type" value="Genomic_DNA"/>
</dbReference>
<reference evidence="1 2" key="1">
    <citation type="submission" date="2019-12" db="EMBL/GenBank/DDBJ databases">
        <title>Enteriobacteria Tanzani isolates_8377-8380.</title>
        <authorList>
            <person name="Subbiah M."/>
            <person name="Call D."/>
        </authorList>
    </citation>
    <scope>NUCLEOTIDE SEQUENCE [LARGE SCALE GENOMIC DNA]</scope>
    <source>
        <strain evidence="1 2">8379wE6</strain>
    </source>
</reference>
<evidence type="ECO:0000313" key="2">
    <source>
        <dbReference type="Proteomes" id="UP000436482"/>
    </source>
</evidence>
<dbReference type="Pfam" id="PF09482">
    <property type="entry name" value="OrgA_MxiK"/>
    <property type="match status" value="1"/>
</dbReference>
<organism evidence="1 2">
    <name type="scientific">Escherichia coli</name>
    <dbReference type="NCBI Taxonomy" id="562"/>
    <lineage>
        <taxon>Bacteria</taxon>
        <taxon>Pseudomonadati</taxon>
        <taxon>Pseudomonadota</taxon>
        <taxon>Gammaproteobacteria</taxon>
        <taxon>Enterobacterales</taxon>
        <taxon>Enterobacteriaceae</taxon>
        <taxon>Escherichia</taxon>
    </lineage>
</organism>
<dbReference type="AlphaFoldDB" id="A0A6N8NNG9"/>
<evidence type="ECO:0000313" key="1">
    <source>
        <dbReference type="EMBL" id="MWR92269.1"/>
    </source>
</evidence>
<dbReference type="InterPro" id="IPR013388">
    <property type="entry name" value="T3SS_OrgA/MxiK"/>
</dbReference>
<feature type="non-terminal residue" evidence="1">
    <location>
        <position position="1"/>
    </location>
</feature>
<gene>
    <name evidence="1" type="ORF">GP979_28960</name>
</gene>
<protein>
    <submittedName>
        <fullName evidence="1">Type III secretion apparatus protein OrgA/MxiK</fullName>
    </submittedName>
</protein>
<name>A0A6N8NNG9_ECOLX</name>
<sequence>KPGIANYHNIITCGFSTLLPYIRQQPLAMQQRFNLLFPDFVDHIQSPLPLASTLLERITFYAKKNRDELDKISCKWCCD</sequence>
<comment type="caution">
    <text evidence="1">The sequence shown here is derived from an EMBL/GenBank/DDBJ whole genome shotgun (WGS) entry which is preliminary data.</text>
</comment>